<dbReference type="AlphaFoldDB" id="E5AA02"/>
<dbReference type="Proteomes" id="UP000002668">
    <property type="component" value="Genome"/>
</dbReference>
<dbReference type="PANTHER" id="PTHR11122:SF13">
    <property type="entry name" value="GLUCOSE-6-PHOSPHATE 1-EPIMERASE"/>
    <property type="match status" value="1"/>
</dbReference>
<keyword evidence="6" id="KW-1185">Reference proteome</keyword>
<dbReference type="EC" id="5.1.3.15" evidence="3"/>
<organism evidence="6">
    <name type="scientific">Leptosphaeria maculans (strain JN3 / isolate v23.1.3 / race Av1-4-5-6-7-8)</name>
    <name type="common">Blackleg fungus</name>
    <name type="synonym">Phoma lingam</name>
    <dbReference type="NCBI Taxonomy" id="985895"/>
    <lineage>
        <taxon>Eukaryota</taxon>
        <taxon>Fungi</taxon>
        <taxon>Dikarya</taxon>
        <taxon>Ascomycota</taxon>
        <taxon>Pezizomycotina</taxon>
        <taxon>Dothideomycetes</taxon>
        <taxon>Pleosporomycetidae</taxon>
        <taxon>Pleosporales</taxon>
        <taxon>Pleosporineae</taxon>
        <taxon>Leptosphaeriaceae</taxon>
        <taxon>Plenodomus</taxon>
        <taxon>Plenodomus lingam/Leptosphaeria maculans species complex</taxon>
    </lineage>
</organism>
<dbReference type="OrthoDB" id="1659429at2759"/>
<dbReference type="CDD" id="cd09020">
    <property type="entry name" value="D-hex-6-P-epi_like"/>
    <property type="match status" value="1"/>
</dbReference>
<gene>
    <name evidence="5" type="ORF">LEMA_P016230.1</name>
</gene>
<dbReference type="GO" id="GO:0005975">
    <property type="term" value="P:carbohydrate metabolic process"/>
    <property type="evidence" value="ECO:0007669"/>
    <property type="project" value="InterPro"/>
</dbReference>
<dbReference type="InterPro" id="IPR025532">
    <property type="entry name" value="G6P_1-epimerase"/>
</dbReference>
<keyword evidence="4" id="KW-0413">Isomerase</keyword>
<evidence type="ECO:0000256" key="3">
    <source>
        <dbReference type="ARBA" id="ARBA00012083"/>
    </source>
</evidence>
<dbReference type="Gene3D" id="2.70.98.10">
    <property type="match status" value="1"/>
</dbReference>
<dbReference type="FunCoup" id="E5AA02">
    <property type="interactions" value="257"/>
</dbReference>
<dbReference type="OMA" id="TQALHSY"/>
<dbReference type="HOGENOM" id="CLU_048345_2_0_1"/>
<evidence type="ECO:0000313" key="6">
    <source>
        <dbReference type="Proteomes" id="UP000002668"/>
    </source>
</evidence>
<dbReference type="GO" id="GO:0047938">
    <property type="term" value="F:glucose-6-phosphate 1-epimerase activity"/>
    <property type="evidence" value="ECO:0007669"/>
    <property type="project" value="UniProtKB-EC"/>
</dbReference>
<dbReference type="eggNOG" id="KOG1594">
    <property type="taxonomic scope" value="Eukaryota"/>
</dbReference>
<dbReference type="STRING" id="985895.E5AA02"/>
<dbReference type="GO" id="GO:0030246">
    <property type="term" value="F:carbohydrate binding"/>
    <property type="evidence" value="ECO:0007669"/>
    <property type="project" value="InterPro"/>
</dbReference>
<comment type="catalytic activity">
    <reaction evidence="1">
        <text>alpha-D-glucose 6-phosphate = beta-D-glucose 6-phosphate</text>
        <dbReference type="Rhea" id="RHEA:16249"/>
        <dbReference type="ChEBI" id="CHEBI:58225"/>
        <dbReference type="ChEBI" id="CHEBI:58247"/>
        <dbReference type="EC" id="5.1.3.15"/>
    </reaction>
</comment>
<dbReference type="EMBL" id="FP929138">
    <property type="protein sequence ID" value="CBY00493.1"/>
    <property type="molecule type" value="Genomic_DNA"/>
</dbReference>
<dbReference type="GO" id="GO:0005737">
    <property type="term" value="C:cytoplasm"/>
    <property type="evidence" value="ECO:0007669"/>
    <property type="project" value="TreeGrafter"/>
</dbReference>
<name>E5AA02_LEPMJ</name>
<dbReference type="InParanoid" id="E5AA02"/>
<evidence type="ECO:0000256" key="1">
    <source>
        <dbReference type="ARBA" id="ARBA00001096"/>
    </source>
</evidence>
<evidence type="ECO:0000256" key="2">
    <source>
        <dbReference type="ARBA" id="ARBA00005866"/>
    </source>
</evidence>
<dbReference type="InterPro" id="IPR014718">
    <property type="entry name" value="GH-type_carb-bd"/>
</dbReference>
<dbReference type="InterPro" id="IPR011013">
    <property type="entry name" value="Gal_mutarotase_sf_dom"/>
</dbReference>
<dbReference type="Pfam" id="PF01263">
    <property type="entry name" value="Aldose_epim"/>
    <property type="match status" value="1"/>
</dbReference>
<accession>E5AA02</accession>
<sequence length="365" mass="39909">MVDRANRPSALNAPQASAPGAQVDIVGQEGSQKVVATLSSGESVEVLLFGATVTSWKSHGGKTENLWLSEKADLTGKKPVRGGIPVVFPVFGPPPKSAHPTSSLPQHGFARGTRWEFLGKSTVEDAADTDSVKLDFGLDRQGLSEESRKAWPLDFGLVYSVTLSKESLQAVMTVRNEGEESFEFQFLLHTYFKIQRLTLHAQDISKVVVTGLSGTEYVDKVLDASTHTQSSNELKFTGEVDRVYKNIKQDTTSILEDGKPRFDVIRDNVKDTVTWNPWIEKAKAMGDFSPDDGYKNMVCVEVGAVDGWQKLEKGEVWEGGINWKADGEKANKTCGDRDLIGAPNENTGHGVVYRMADNSALVEDS</sequence>
<proteinExistence type="inferred from homology"/>
<protein>
    <recommendedName>
        <fullName evidence="3">glucose-6-phosphate 1-epimerase</fullName>
        <ecNumber evidence="3">5.1.3.15</ecNumber>
    </recommendedName>
</protein>
<dbReference type="InterPro" id="IPR008183">
    <property type="entry name" value="Aldose_1/G6P_1-epimerase"/>
</dbReference>
<dbReference type="VEuPathDB" id="FungiDB:LEMA_P016230.1"/>
<dbReference type="PANTHER" id="PTHR11122">
    <property type="entry name" value="APOSPORY-ASSOCIATED PROTEIN C-RELATED"/>
    <property type="match status" value="1"/>
</dbReference>
<evidence type="ECO:0000313" key="5">
    <source>
        <dbReference type="EMBL" id="CBY00493.1"/>
    </source>
</evidence>
<comment type="similarity">
    <text evidence="2">Belongs to the glucose-6-phosphate 1-epimerase family.</text>
</comment>
<evidence type="ECO:0000256" key="4">
    <source>
        <dbReference type="ARBA" id="ARBA00023235"/>
    </source>
</evidence>
<reference evidence="6" key="1">
    <citation type="journal article" date="2011" name="Nat. Commun.">
        <title>Effector diversification within compartments of the Leptosphaeria maculans genome affected by Repeat-Induced Point mutations.</title>
        <authorList>
            <person name="Rouxel T."/>
            <person name="Grandaubert J."/>
            <person name="Hane J.K."/>
            <person name="Hoede C."/>
            <person name="van de Wouw A.P."/>
            <person name="Couloux A."/>
            <person name="Dominguez V."/>
            <person name="Anthouard V."/>
            <person name="Bally P."/>
            <person name="Bourras S."/>
            <person name="Cozijnsen A.J."/>
            <person name="Ciuffetti L.M."/>
            <person name="Degrave A."/>
            <person name="Dilmaghani A."/>
            <person name="Duret L."/>
            <person name="Fudal I."/>
            <person name="Goodwin S.B."/>
            <person name="Gout L."/>
            <person name="Glaser N."/>
            <person name="Linglin J."/>
            <person name="Kema G.H.J."/>
            <person name="Lapalu N."/>
            <person name="Lawrence C.B."/>
            <person name="May K."/>
            <person name="Meyer M."/>
            <person name="Ollivier B."/>
            <person name="Poulain J."/>
            <person name="Schoch C.L."/>
            <person name="Simon A."/>
            <person name="Spatafora J.W."/>
            <person name="Stachowiak A."/>
            <person name="Turgeon B.G."/>
            <person name="Tyler B.M."/>
            <person name="Vincent D."/>
            <person name="Weissenbach J."/>
            <person name="Amselem J."/>
            <person name="Quesneville H."/>
            <person name="Oliver R.P."/>
            <person name="Wincker P."/>
            <person name="Balesdent M.-H."/>
            <person name="Howlett B.J."/>
        </authorList>
    </citation>
    <scope>NUCLEOTIDE SEQUENCE [LARGE SCALE GENOMIC DNA]</scope>
    <source>
        <strain evidence="6">JN3 / isolate v23.1.3 / race Av1-4-5-6-7-8</strain>
    </source>
</reference>
<dbReference type="SUPFAM" id="SSF74650">
    <property type="entry name" value="Galactose mutarotase-like"/>
    <property type="match status" value="1"/>
</dbReference>